<evidence type="ECO:0000313" key="4">
    <source>
        <dbReference type="WBParaSite" id="Bm13004a.1"/>
    </source>
</evidence>
<gene>
    <name evidence="1 2 4" type="ORF">Bm13004</name>
    <name evidence="2" type="ORF">BM_BM13004</name>
    <name evidence="1" type="ORF">BM_Bm13004</name>
</gene>
<dbReference type="RefSeq" id="XP_001900948.2">
    <property type="nucleotide sequence ID" value="XM_001900913.2"/>
</dbReference>
<reference evidence="4" key="4">
    <citation type="submission" date="2019-12" db="UniProtKB">
        <authorList>
            <consortium name="WormBaseParasite"/>
        </authorList>
    </citation>
    <scope>IDENTIFICATION</scope>
</reference>
<dbReference type="GeneID" id="6104372"/>
<dbReference type="Proteomes" id="UP000006672">
    <property type="component" value="Unassembled WGS sequence"/>
</dbReference>
<dbReference type="OrthoDB" id="5805043at2759"/>
<dbReference type="CTD" id="6104372"/>
<protein>
    <submittedName>
        <fullName evidence="1 4">Bm13004</fullName>
    </submittedName>
</protein>
<name>A0A0K0IWK3_BRUMA</name>
<reference evidence="2" key="3">
    <citation type="submission" date="2019-04" db="EMBL/GenBank/DDBJ databases">
        <authorList>
            <person name="Howe K."/>
            <person name="Paulini M."/>
            <person name="Williams G."/>
        </authorList>
    </citation>
    <scope>NUCLEOTIDE SEQUENCE [LARGE SCALE GENOMIC DNA]</scope>
    <source>
        <strain evidence="2">FR3</strain>
    </source>
</reference>
<dbReference type="AlphaFoldDB" id="A0A0K0IWK3"/>
<dbReference type="STRING" id="6279.A0A0K0IWK3"/>
<dbReference type="KEGG" id="bmy:BM_BM13004"/>
<proteinExistence type="predicted"/>
<accession>A0A4E9F8K8</accession>
<reference evidence="1 3" key="1">
    <citation type="journal article" date="2007" name="Science">
        <title>Draft genome of the filarial nematode parasite Brugia malayi.</title>
        <authorList>
            <person name="Ghedin E."/>
            <person name="Wang S."/>
            <person name="Spiro D."/>
            <person name="Caler E."/>
            <person name="Zhao Q."/>
            <person name="Crabtree J."/>
            <person name="Allen J.E."/>
            <person name="Delcher A.L."/>
            <person name="Guiliano D.B."/>
            <person name="Miranda-Saavedra D."/>
            <person name="Angiuoli S.V."/>
            <person name="Creasy T."/>
            <person name="Amedeo P."/>
            <person name="Haas B."/>
            <person name="El-Sayed N.M."/>
            <person name="Wortman J.R."/>
            <person name="Feldblyum T."/>
            <person name="Tallon L."/>
            <person name="Schatz M."/>
            <person name="Shumway M."/>
            <person name="Koo H."/>
            <person name="Salzberg S.L."/>
            <person name="Schobel S."/>
            <person name="Pertea M."/>
            <person name="Pop M."/>
            <person name="White O."/>
            <person name="Barton G.J."/>
            <person name="Carlow C.K."/>
            <person name="Crawford M.J."/>
            <person name="Daub J."/>
            <person name="Dimmic M.W."/>
            <person name="Estes C.F."/>
            <person name="Foster J.M."/>
            <person name="Ganatra M."/>
            <person name="Gregory W.F."/>
            <person name="Johnson N.M."/>
            <person name="Jin J."/>
            <person name="Komuniecki R."/>
            <person name="Korf I."/>
            <person name="Kumar S."/>
            <person name="Laney S."/>
            <person name="Li B.W."/>
            <person name="Li W."/>
            <person name="Lindblom T.H."/>
            <person name="Lustigman S."/>
            <person name="Ma D."/>
            <person name="Maina C.V."/>
            <person name="Martin D.M."/>
            <person name="McCarter J.P."/>
            <person name="McReynolds L."/>
            <person name="Mitreva M."/>
            <person name="Nutman T.B."/>
            <person name="Parkinson J."/>
            <person name="Peregrin-Alvarez J.M."/>
            <person name="Poole C."/>
            <person name="Ren Q."/>
            <person name="Saunders L."/>
            <person name="Sluder A.E."/>
            <person name="Smith K."/>
            <person name="Stanke M."/>
            <person name="Unnasch T.R."/>
            <person name="Ware J."/>
            <person name="Wei A.D."/>
            <person name="Weil G."/>
            <person name="Williams D.J."/>
            <person name="Zhang Y."/>
            <person name="Williams S.A."/>
            <person name="Fraser-Liggett C."/>
            <person name="Slatko B."/>
            <person name="Blaxter M.L."/>
            <person name="Scott A.L."/>
        </authorList>
    </citation>
    <scope>NUCLEOTIDE SEQUENCE</scope>
    <source>
        <strain evidence="1 3">FR3</strain>
    </source>
</reference>
<dbReference type="OMA" id="AICNCDL"/>
<evidence type="ECO:0000313" key="2">
    <source>
        <dbReference type="EMBL" id="VIO92487.1"/>
    </source>
</evidence>
<dbReference type="WBParaSite" id="Bm13004a.1">
    <property type="protein sequence ID" value="Bm13004a.1"/>
    <property type="gene ID" value="WBGene00233265"/>
</dbReference>
<keyword evidence="3" id="KW-1185">Reference proteome</keyword>
<accession>A0A0K0IWK3</accession>
<evidence type="ECO:0000313" key="3">
    <source>
        <dbReference type="Proteomes" id="UP000006672"/>
    </source>
</evidence>
<reference evidence="1" key="2">
    <citation type="submission" date="2012-12" db="EMBL/GenBank/DDBJ databases">
        <authorList>
            <person name="Gao Y.W."/>
            <person name="Fan S.T."/>
            <person name="Sun H.T."/>
            <person name="Wang Z."/>
            <person name="Gao X.L."/>
            <person name="Li Y.G."/>
            <person name="Wang T.C."/>
            <person name="Zhang K."/>
            <person name="Xu W.W."/>
            <person name="Yu Z.J."/>
            <person name="Xia X.Z."/>
        </authorList>
    </citation>
    <scope>NUCLEOTIDE SEQUENCE</scope>
    <source>
        <strain evidence="1">FR3</strain>
    </source>
</reference>
<dbReference type="EMBL" id="CAAKNF010000192">
    <property type="protein sequence ID" value="VIO92487.1"/>
    <property type="molecule type" value="Genomic_DNA"/>
</dbReference>
<evidence type="ECO:0000313" key="1">
    <source>
        <dbReference type="EMBL" id="CDQ03084.1"/>
    </source>
</evidence>
<sequence length="313" mass="36131">MKDEINTTDVLHGKVEEMNIEVERMWKVLQAKEAVLEDVLCNINQLPKHPMNTVLIQNILKSKVKQFENSNLIGIKCYIIWSALFLENICIAIEVENDTNHTILPSCAAVCNCDLSDTTTVIFDDMLTTQHIPPESKRTLLVSFRKGLLLGKQIILVLDCDFVTISDSYSDLAILSFFPSSIHSKQTRVVNVLKFDEPLENFSLSEIDDLSLKEGLKFYQCLYTCHFSKVLNITPSYLRIILRNIGKFREVDFGNWQLFIGETDTIWNNFAIYTNSLFMEDVSSQCRLFSKNEYDMYHFIEILDESNKSYEIT</sequence>
<organism evidence="1">
    <name type="scientific">Brugia malayi</name>
    <name type="common">Filarial nematode worm</name>
    <dbReference type="NCBI Taxonomy" id="6279"/>
    <lineage>
        <taxon>Eukaryota</taxon>
        <taxon>Metazoa</taxon>
        <taxon>Ecdysozoa</taxon>
        <taxon>Nematoda</taxon>
        <taxon>Chromadorea</taxon>
        <taxon>Rhabditida</taxon>
        <taxon>Spirurina</taxon>
        <taxon>Spiruromorpha</taxon>
        <taxon>Filarioidea</taxon>
        <taxon>Onchocercidae</taxon>
        <taxon>Brugia</taxon>
    </lineage>
</organism>
<dbReference type="EMBL" id="LN857024">
    <property type="protein sequence ID" value="CDQ03084.1"/>
    <property type="molecule type" value="Genomic_DNA"/>
</dbReference>